<comment type="similarity">
    <text evidence="1">Belongs to the Gfa family.</text>
</comment>
<protein>
    <recommendedName>
        <fullName evidence="4">CENP-V/GFA domain-containing protein</fullName>
    </recommendedName>
</protein>
<keyword evidence="2" id="KW-0479">Metal-binding</keyword>
<evidence type="ECO:0000256" key="1">
    <source>
        <dbReference type="ARBA" id="ARBA00005495"/>
    </source>
</evidence>
<dbReference type="PANTHER" id="PTHR28620">
    <property type="entry name" value="CENTROMERE PROTEIN V"/>
    <property type="match status" value="1"/>
</dbReference>
<dbReference type="AlphaFoldDB" id="A0A1Y6EBZ9"/>
<dbReference type="GO" id="GO:0016846">
    <property type="term" value="F:carbon-sulfur lyase activity"/>
    <property type="evidence" value="ECO:0007669"/>
    <property type="project" value="InterPro"/>
</dbReference>
<dbReference type="InterPro" id="IPR052355">
    <property type="entry name" value="CENP-V-like"/>
</dbReference>
<evidence type="ECO:0000259" key="4">
    <source>
        <dbReference type="PROSITE" id="PS51891"/>
    </source>
</evidence>
<dbReference type="SUPFAM" id="SSF51316">
    <property type="entry name" value="Mss4-like"/>
    <property type="match status" value="1"/>
</dbReference>
<feature type="domain" description="CENP-V/GFA" evidence="4">
    <location>
        <begin position="5"/>
        <end position="124"/>
    </location>
</feature>
<organism evidence="5 6">
    <name type="scientific">Sphingopyxis terrae subsp. ummariensis</name>
    <dbReference type="NCBI Taxonomy" id="429001"/>
    <lineage>
        <taxon>Bacteria</taxon>
        <taxon>Pseudomonadati</taxon>
        <taxon>Pseudomonadota</taxon>
        <taxon>Alphaproteobacteria</taxon>
        <taxon>Sphingomonadales</taxon>
        <taxon>Sphingomonadaceae</taxon>
        <taxon>Sphingopyxis</taxon>
    </lineage>
</organism>
<accession>A0A1Y6EBZ9</accession>
<evidence type="ECO:0000313" key="5">
    <source>
        <dbReference type="EMBL" id="SMQ60065.1"/>
    </source>
</evidence>
<evidence type="ECO:0000313" key="6">
    <source>
        <dbReference type="Proteomes" id="UP000194469"/>
    </source>
</evidence>
<keyword evidence="3" id="KW-0862">Zinc</keyword>
<name>A0A1Y6EBZ9_9SPHN</name>
<reference evidence="6" key="1">
    <citation type="submission" date="2017-04" db="EMBL/GenBank/DDBJ databases">
        <authorList>
            <person name="Varghese N."/>
            <person name="Submissions S."/>
        </authorList>
    </citation>
    <scope>NUCLEOTIDE SEQUENCE [LARGE SCALE GENOMIC DNA]</scope>
    <source>
        <strain evidence="6">UI2</strain>
    </source>
</reference>
<dbReference type="Proteomes" id="UP000194469">
    <property type="component" value="Unassembled WGS sequence"/>
</dbReference>
<evidence type="ECO:0000256" key="3">
    <source>
        <dbReference type="ARBA" id="ARBA00022833"/>
    </source>
</evidence>
<dbReference type="Gene3D" id="2.170.150.70">
    <property type="match status" value="1"/>
</dbReference>
<dbReference type="EMBL" id="FXWL01000001">
    <property type="protein sequence ID" value="SMQ60065.1"/>
    <property type="molecule type" value="Genomic_DNA"/>
</dbReference>
<dbReference type="PANTHER" id="PTHR28620:SF1">
    <property type="entry name" value="CENP-V_GFA DOMAIN-CONTAINING PROTEIN"/>
    <property type="match status" value="1"/>
</dbReference>
<keyword evidence="6" id="KW-1185">Reference proteome</keyword>
<dbReference type="Pfam" id="PF04828">
    <property type="entry name" value="GFA"/>
    <property type="match status" value="1"/>
</dbReference>
<evidence type="ECO:0000256" key="2">
    <source>
        <dbReference type="ARBA" id="ARBA00022723"/>
    </source>
</evidence>
<gene>
    <name evidence="5" type="ORF">SAMN06295984_0365</name>
</gene>
<dbReference type="InterPro" id="IPR006913">
    <property type="entry name" value="CENP-V/GFA"/>
</dbReference>
<dbReference type="InterPro" id="IPR011057">
    <property type="entry name" value="Mss4-like_sf"/>
</dbReference>
<proteinExistence type="inferred from homology"/>
<dbReference type="PROSITE" id="PS51891">
    <property type="entry name" value="CENP_V_GFA"/>
    <property type="match status" value="1"/>
</dbReference>
<dbReference type="GO" id="GO:0046872">
    <property type="term" value="F:metal ion binding"/>
    <property type="evidence" value="ECO:0007669"/>
    <property type="project" value="UniProtKB-KW"/>
</dbReference>
<sequence length="139" mass="15064">MKMSWNTTCHCGAVSIRLAKAPEEIAECNCSLCFSHGILWAYYSPKDVTIAGATRTYNRADRANPNSDLHFCATCGCSTHWSATAGLIERMGGAVDLMGVNMRLFAPDRLSGLKLVFPDGRGWSGEGPWGYARDAAVMP</sequence>